<evidence type="ECO:0000313" key="3">
    <source>
        <dbReference type="EMBL" id="AQS65720.1"/>
    </source>
</evidence>
<name>A0A1S6J1U5_9ACTN</name>
<dbReference type="RefSeq" id="WP_063787551.1">
    <property type="nucleotide sequence ID" value="NZ_CP019724.1"/>
</dbReference>
<reference evidence="3 4" key="1">
    <citation type="submission" date="2017-02" db="EMBL/GenBank/DDBJ databases">
        <title>Streptomyces pactum ACT12 Genome sequencing and assembly.</title>
        <authorList>
            <person name="Xue Q."/>
            <person name="Yan X."/>
            <person name="Jia L."/>
            <person name="Yan H."/>
        </authorList>
    </citation>
    <scope>NUCLEOTIDE SEQUENCE [LARGE SCALE GENOMIC DNA]</scope>
    <source>
        <strain evidence="3 4">ACT12</strain>
    </source>
</reference>
<keyword evidence="2" id="KW-0472">Membrane</keyword>
<sequence>MNRHLALLATATRYNLVEHVRNRFAMLLVVLYIPTWVTLCYLNIPDEPMPYRLRDTGRVLSLPGNELTQLSGAINAVTLITGFMMFAATFAGGRFDRRLAMAGYPRTHLAVAKIISLTLASATVAAYATAVMWPAWHARRPVLLATALFGDAMTYGTLGVIFGSVFRREVEGMFAMLMTSVIDIALQSPLANSGVDSTFVRFLPSWGAMQAAVAAGYSDDSVFVYGTVQLAWFTTTAVLALLAFHHRTRNALPKAGPPLTDLLPPINTRTTCPPSLRHPAIRGLPEPRLTGAPEADDG</sequence>
<feature type="transmembrane region" description="Helical" evidence="2">
    <location>
        <begin position="222"/>
        <end position="244"/>
    </location>
</feature>
<feature type="transmembrane region" description="Helical" evidence="2">
    <location>
        <begin position="72"/>
        <end position="93"/>
    </location>
</feature>
<organism evidence="3 4">
    <name type="scientific">Streptomyces pactum</name>
    <dbReference type="NCBI Taxonomy" id="68249"/>
    <lineage>
        <taxon>Bacteria</taxon>
        <taxon>Bacillati</taxon>
        <taxon>Actinomycetota</taxon>
        <taxon>Actinomycetes</taxon>
        <taxon>Kitasatosporales</taxon>
        <taxon>Streptomycetaceae</taxon>
        <taxon>Streptomyces</taxon>
    </lineage>
</organism>
<feature type="transmembrane region" description="Helical" evidence="2">
    <location>
        <begin position="24"/>
        <end position="44"/>
    </location>
</feature>
<feature type="transmembrane region" description="Helical" evidence="2">
    <location>
        <begin position="114"/>
        <end position="136"/>
    </location>
</feature>
<gene>
    <name evidence="3" type="ORF">B1H29_01055</name>
</gene>
<dbReference type="Proteomes" id="UP000189443">
    <property type="component" value="Chromosome"/>
</dbReference>
<evidence type="ECO:0000256" key="2">
    <source>
        <dbReference type="SAM" id="Phobius"/>
    </source>
</evidence>
<feature type="transmembrane region" description="Helical" evidence="2">
    <location>
        <begin position="142"/>
        <end position="166"/>
    </location>
</feature>
<proteinExistence type="predicted"/>
<protein>
    <submittedName>
        <fullName evidence="3">Uncharacterized protein</fullName>
    </submittedName>
</protein>
<dbReference type="KEGG" id="spac:B1H29_01055"/>
<evidence type="ECO:0000256" key="1">
    <source>
        <dbReference type="SAM" id="MobiDB-lite"/>
    </source>
</evidence>
<accession>A0A1S6J1U5</accession>
<keyword evidence="2" id="KW-1133">Transmembrane helix</keyword>
<dbReference type="AlphaFoldDB" id="A0A1S6J1U5"/>
<evidence type="ECO:0000313" key="4">
    <source>
        <dbReference type="Proteomes" id="UP000189443"/>
    </source>
</evidence>
<keyword evidence="4" id="KW-1185">Reference proteome</keyword>
<feature type="region of interest" description="Disordered" evidence="1">
    <location>
        <begin position="271"/>
        <end position="298"/>
    </location>
</feature>
<dbReference type="EMBL" id="CP019724">
    <property type="protein sequence ID" value="AQS65720.1"/>
    <property type="molecule type" value="Genomic_DNA"/>
</dbReference>
<feature type="transmembrane region" description="Helical" evidence="2">
    <location>
        <begin position="173"/>
        <end position="191"/>
    </location>
</feature>
<keyword evidence="2" id="KW-0812">Transmembrane</keyword>